<gene>
    <name evidence="1" type="ORF">H2200_011101</name>
</gene>
<comment type="caution">
    <text evidence="1">The sequence shown here is derived from an EMBL/GenBank/DDBJ whole genome shotgun (WGS) entry which is preliminary data.</text>
</comment>
<evidence type="ECO:0000313" key="2">
    <source>
        <dbReference type="Proteomes" id="UP001172673"/>
    </source>
</evidence>
<sequence>MAYIDVYGRPVCFEDMQSLLSFVKRPYWRRACVVPELILAPKAILYCGSNRMDRDELPPLTVFMDALKHEMGRFLTTERNCYVIRDLVYAVLHGLQGVNDALESKREGRLHQMTCGRLIGLTKQLATVPHDHIYAFLGLLDPGLSHRIIPDYTEDLAAVFRKFAFAWMVFREKADLLEEAVGTDDNDLKLPSWTPNFSNTSDEMPRLRNYFATNEQLLPGFELTKEGLFGVKAFCLDFVIASRPFRSDGMSMDDLTDNGPKALAYHQEWRKFFGMKEVPNDDDMYVGGGTLENAYWRTMGMERYTPRNVRDGDHQWLLEQHIDACKRWLTDIIENPAAAPSHNTQRHAASYNARFGQFEGAHLFRTRRGYIGATNSKPPVKANDAIFLIAATPTASVLRTESSGNRSDVYKLVASAYVHGTMLRAILPKDCSEELPGINYNTYTHPHTSLATSWKKIWLA</sequence>
<reference evidence="1" key="1">
    <citation type="submission" date="2022-10" db="EMBL/GenBank/DDBJ databases">
        <title>Culturing micro-colonial fungi from biological soil crusts in the Mojave desert and describing Neophaeococcomyces mojavensis, and introducing the new genera and species Taxawa tesnikishii.</title>
        <authorList>
            <person name="Kurbessoian T."/>
            <person name="Stajich J.E."/>
        </authorList>
    </citation>
    <scope>NUCLEOTIDE SEQUENCE</scope>
    <source>
        <strain evidence="1">TK_41</strain>
    </source>
</reference>
<dbReference type="InterPro" id="IPR052895">
    <property type="entry name" value="HetReg/Transcr_Mod"/>
</dbReference>
<name>A0AA39CDK4_9EURO</name>
<dbReference type="Proteomes" id="UP001172673">
    <property type="component" value="Unassembled WGS sequence"/>
</dbReference>
<dbReference type="PANTHER" id="PTHR24148">
    <property type="entry name" value="ANKYRIN REPEAT DOMAIN-CONTAINING PROTEIN 39 HOMOLOG-RELATED"/>
    <property type="match status" value="1"/>
</dbReference>
<protein>
    <submittedName>
        <fullName evidence="1">Uncharacterized protein</fullName>
    </submittedName>
</protein>
<organism evidence="1 2">
    <name type="scientific">Cladophialophora chaetospira</name>
    <dbReference type="NCBI Taxonomy" id="386627"/>
    <lineage>
        <taxon>Eukaryota</taxon>
        <taxon>Fungi</taxon>
        <taxon>Dikarya</taxon>
        <taxon>Ascomycota</taxon>
        <taxon>Pezizomycotina</taxon>
        <taxon>Eurotiomycetes</taxon>
        <taxon>Chaetothyriomycetidae</taxon>
        <taxon>Chaetothyriales</taxon>
        <taxon>Herpotrichiellaceae</taxon>
        <taxon>Cladophialophora</taxon>
    </lineage>
</organism>
<proteinExistence type="predicted"/>
<keyword evidence="2" id="KW-1185">Reference proteome</keyword>
<dbReference type="AlphaFoldDB" id="A0AA39CDK4"/>
<dbReference type="EMBL" id="JAPDRK010000019">
    <property type="protein sequence ID" value="KAJ9604267.1"/>
    <property type="molecule type" value="Genomic_DNA"/>
</dbReference>
<accession>A0AA39CDK4</accession>
<dbReference type="PANTHER" id="PTHR24148:SF73">
    <property type="entry name" value="HET DOMAIN PROTEIN (AFU_ORTHOLOGUE AFUA_8G01020)"/>
    <property type="match status" value="1"/>
</dbReference>
<evidence type="ECO:0000313" key="1">
    <source>
        <dbReference type="EMBL" id="KAJ9604267.1"/>
    </source>
</evidence>